<dbReference type="InterPro" id="IPR036962">
    <property type="entry name" value="Glyco_hydro_3_N_sf"/>
</dbReference>
<organism evidence="8 9">
    <name type="scientific">Candidatus Scatomorpha intestinavium</name>
    <dbReference type="NCBI Taxonomy" id="2840922"/>
    <lineage>
        <taxon>Bacteria</taxon>
        <taxon>Bacillati</taxon>
        <taxon>Bacillota</taxon>
        <taxon>Clostridia</taxon>
        <taxon>Eubacteriales</taxon>
        <taxon>Candidatus Scatomorpha</taxon>
    </lineage>
</organism>
<dbReference type="Pfam" id="PF00933">
    <property type="entry name" value="Glyco_hydro_3"/>
    <property type="match status" value="1"/>
</dbReference>
<dbReference type="SMART" id="SM00758">
    <property type="entry name" value="PA14"/>
    <property type="match status" value="1"/>
</dbReference>
<dbReference type="Gene3D" id="3.40.50.1700">
    <property type="entry name" value="Glycoside hydrolase family 3 C-terminal domain"/>
    <property type="match status" value="2"/>
</dbReference>
<dbReference type="InterPro" id="IPR002772">
    <property type="entry name" value="Glyco_hydro_3_C"/>
</dbReference>
<dbReference type="SMART" id="SM01217">
    <property type="entry name" value="Fn3_like"/>
    <property type="match status" value="1"/>
</dbReference>
<dbReference type="InterPro" id="IPR036881">
    <property type="entry name" value="Glyco_hydro_3_C_sf"/>
</dbReference>
<evidence type="ECO:0000256" key="4">
    <source>
        <dbReference type="ARBA" id="ARBA00022729"/>
    </source>
</evidence>
<dbReference type="GO" id="GO:0008422">
    <property type="term" value="F:beta-glucosidase activity"/>
    <property type="evidence" value="ECO:0007669"/>
    <property type="project" value="UniProtKB-EC"/>
</dbReference>
<accession>A0A9D0ZE72</accession>
<evidence type="ECO:0000256" key="6">
    <source>
        <dbReference type="ARBA" id="ARBA00023295"/>
    </source>
</evidence>
<evidence type="ECO:0000256" key="1">
    <source>
        <dbReference type="ARBA" id="ARBA00000448"/>
    </source>
</evidence>
<dbReference type="Proteomes" id="UP000824262">
    <property type="component" value="Unassembled WGS sequence"/>
</dbReference>
<evidence type="ECO:0000313" key="9">
    <source>
        <dbReference type="Proteomes" id="UP000824262"/>
    </source>
</evidence>
<gene>
    <name evidence="8" type="ORF">IAB77_06760</name>
</gene>
<dbReference type="Pfam" id="PF07691">
    <property type="entry name" value="PA14"/>
    <property type="match status" value="1"/>
</dbReference>
<evidence type="ECO:0000313" key="8">
    <source>
        <dbReference type="EMBL" id="HIQ78945.1"/>
    </source>
</evidence>
<dbReference type="SUPFAM" id="SSF52279">
    <property type="entry name" value="Beta-D-glucan exohydrolase, C-terminal domain"/>
    <property type="match status" value="1"/>
</dbReference>
<dbReference type="EMBL" id="DVGA01000067">
    <property type="protein sequence ID" value="HIQ78945.1"/>
    <property type="molecule type" value="Genomic_DNA"/>
</dbReference>
<evidence type="ECO:0000256" key="2">
    <source>
        <dbReference type="ARBA" id="ARBA00005336"/>
    </source>
</evidence>
<comment type="similarity">
    <text evidence="2">Belongs to the glycosyl hydrolase 3 family.</text>
</comment>
<comment type="caution">
    <text evidence="8">The sequence shown here is derived from an EMBL/GenBank/DDBJ whole genome shotgun (WGS) entry which is preliminary data.</text>
</comment>
<dbReference type="InterPro" id="IPR013783">
    <property type="entry name" value="Ig-like_fold"/>
</dbReference>
<reference evidence="8" key="2">
    <citation type="journal article" date="2021" name="PeerJ">
        <title>Extensive microbial diversity within the chicken gut microbiome revealed by metagenomics and culture.</title>
        <authorList>
            <person name="Gilroy R."/>
            <person name="Ravi A."/>
            <person name="Getino M."/>
            <person name="Pursley I."/>
            <person name="Horton D.L."/>
            <person name="Alikhan N.F."/>
            <person name="Baker D."/>
            <person name="Gharbi K."/>
            <person name="Hall N."/>
            <person name="Watson M."/>
            <person name="Adriaenssens E.M."/>
            <person name="Foster-Nyarko E."/>
            <person name="Jarju S."/>
            <person name="Secka A."/>
            <person name="Antonio M."/>
            <person name="Oren A."/>
            <person name="Chaudhuri R.R."/>
            <person name="La Ragione R."/>
            <person name="Hildebrand F."/>
            <person name="Pallen M.J."/>
        </authorList>
    </citation>
    <scope>NUCLEOTIDE SEQUENCE</scope>
    <source>
        <strain evidence="8">ChiBcolR7-354</strain>
    </source>
</reference>
<reference evidence="8" key="1">
    <citation type="submission" date="2020-10" db="EMBL/GenBank/DDBJ databases">
        <authorList>
            <person name="Gilroy R."/>
        </authorList>
    </citation>
    <scope>NUCLEOTIDE SEQUENCE</scope>
    <source>
        <strain evidence="8">ChiBcolR7-354</strain>
    </source>
</reference>
<dbReference type="InterPro" id="IPR037524">
    <property type="entry name" value="PA14/GLEYA"/>
</dbReference>
<evidence type="ECO:0000256" key="5">
    <source>
        <dbReference type="ARBA" id="ARBA00022801"/>
    </source>
</evidence>
<dbReference type="Pfam" id="PF01915">
    <property type="entry name" value="Glyco_hydro_3_C"/>
    <property type="match status" value="1"/>
</dbReference>
<feature type="domain" description="PA14" evidence="7">
    <location>
        <begin position="473"/>
        <end position="612"/>
    </location>
</feature>
<dbReference type="Gene3D" id="3.20.20.300">
    <property type="entry name" value="Glycoside hydrolase, family 3, N-terminal domain"/>
    <property type="match status" value="1"/>
</dbReference>
<keyword evidence="5 8" id="KW-0378">Hydrolase</keyword>
<dbReference type="PANTHER" id="PTHR30620">
    <property type="entry name" value="PERIPLASMIC BETA-GLUCOSIDASE-RELATED"/>
    <property type="match status" value="1"/>
</dbReference>
<dbReference type="InterPro" id="IPR001764">
    <property type="entry name" value="Glyco_hydro_3_N"/>
</dbReference>
<dbReference type="PROSITE" id="PS51820">
    <property type="entry name" value="PA14"/>
    <property type="match status" value="1"/>
</dbReference>
<dbReference type="AlphaFoldDB" id="A0A9D0ZE72"/>
<dbReference type="SUPFAM" id="SSF51445">
    <property type="entry name" value="(Trans)glycosidases"/>
    <property type="match status" value="1"/>
</dbReference>
<keyword evidence="4" id="KW-0732">Signal</keyword>
<dbReference type="InterPro" id="IPR026891">
    <property type="entry name" value="Fn3-like"/>
</dbReference>
<dbReference type="Gene3D" id="2.60.40.10">
    <property type="entry name" value="Immunoglobulins"/>
    <property type="match status" value="1"/>
</dbReference>
<dbReference type="InterPro" id="IPR051915">
    <property type="entry name" value="Cellulose_Degrad_GH3"/>
</dbReference>
<keyword evidence="6" id="KW-0326">Glycosidase</keyword>
<evidence type="ECO:0000259" key="7">
    <source>
        <dbReference type="PROSITE" id="PS51820"/>
    </source>
</evidence>
<dbReference type="PANTHER" id="PTHR30620:SF16">
    <property type="entry name" value="LYSOSOMAL BETA GLUCOSIDASE"/>
    <property type="match status" value="1"/>
</dbReference>
<dbReference type="GO" id="GO:0009251">
    <property type="term" value="P:glucan catabolic process"/>
    <property type="evidence" value="ECO:0007669"/>
    <property type="project" value="TreeGrafter"/>
</dbReference>
<comment type="catalytic activity">
    <reaction evidence="1">
        <text>Hydrolysis of terminal, non-reducing beta-D-glucosyl residues with release of beta-D-glucose.</text>
        <dbReference type="EC" id="3.2.1.21"/>
    </reaction>
</comment>
<dbReference type="PRINTS" id="PR00133">
    <property type="entry name" value="GLHYDRLASE3"/>
</dbReference>
<dbReference type="InterPro" id="IPR017853">
    <property type="entry name" value="GH"/>
</dbReference>
<proteinExistence type="inferred from homology"/>
<dbReference type="SUPFAM" id="SSF56988">
    <property type="entry name" value="Anthrax protective antigen"/>
    <property type="match status" value="1"/>
</dbReference>
<dbReference type="FunFam" id="2.60.40.10:FF:000495">
    <property type="entry name" value="Periplasmic beta-glucosidase"/>
    <property type="match status" value="1"/>
</dbReference>
<evidence type="ECO:0000256" key="3">
    <source>
        <dbReference type="ARBA" id="ARBA00012744"/>
    </source>
</evidence>
<dbReference type="EC" id="3.2.1.21" evidence="3"/>
<sequence length="867" mass="95934">MRAVKYKDPNADIEERLADLLDRMTLEEMIMQTDQYDCRDFTERSSGGDAESVDIGRLREMLRGHSTGSIQPRGMTVAQINAAQRYAVEETRLGIPFLFSEEALHGYYDRQATCFPQQIGLAATFNPALGRKMGRAIATEARAMGVQETYSPVMDLIRDPRYGRAEESYGEDTHLAAEFAREVVAGMQETGLDAPDAVAAEPKHYAGYGAPVAGLNCAPTAMGRHEVFSDCLPVFEAAFRRGGAVDAMCSYNSIDGVPVSADHELLTQVLREQWGMPGFVRSDLTAIVRLNDWHFVAETREEAMAMGLEAGVDLQLYDYPHREWQEGLARLVSSGRMKEEVIRRACGRILRVKFMLGLFDRPYTDEGRQAVCVHSAGHLELAREIAWQSITLLKNEGGLLPLKKDTGTIAVLGPGADRAVLGDYTPDGKTGVSILEGIRAAVSPGTRVLHSRGCTFLGDRATPFHPGMLIDEEGRPGLTGRYYNGRVPEGEAVAVRCDQMINFNWIFAKPHPDLDAGCFSAVWTGYVVMPSTFEGGIGFNTQDSMRLYVDGELLLDGWGEDKSANRMVDFRFERGRKYAVRIEFTNDQRAAQVVFGYCEGREDFSEAVGMAREADVAIVCVGDSTETCGENFDRVSLDLPGRQLDFVKAVRAAGTPVVLVIQSGRPVTAVWEQENIPAILEAWFPGEEGGHAVAETLFGENNPSGRLPMTFPKHVGQIPCHYSRRPGGGRRYVEMNWLPLYPFGYGLSYTSFAYGDLKLSAGKITTGEPIGVSFTVTNTGSVRGTAVPQIYLRDMVSSVVKPERTLAAFTRVELEPGERREVSLRIEPEAMRTLGRDYRWRVEPGEFRVFLADNAENLLMQRDFTVV</sequence>
<protein>
    <recommendedName>
        <fullName evidence="3">beta-glucosidase</fullName>
        <ecNumber evidence="3">3.2.1.21</ecNumber>
    </recommendedName>
</protein>
<dbReference type="Pfam" id="PF14310">
    <property type="entry name" value="Fn3-like"/>
    <property type="match status" value="1"/>
</dbReference>
<dbReference type="InterPro" id="IPR011658">
    <property type="entry name" value="PA14_dom"/>
</dbReference>
<name>A0A9D0ZE72_9FIRM</name>